<keyword evidence="3" id="KW-0804">Transcription</keyword>
<dbReference type="RefSeq" id="WP_186504015.1">
    <property type="nucleotide sequence ID" value="NZ_JACOGK010000030.1"/>
</dbReference>
<evidence type="ECO:0000256" key="1">
    <source>
        <dbReference type="ARBA" id="ARBA00023015"/>
    </source>
</evidence>
<reference evidence="5 6" key="1">
    <citation type="submission" date="2020-08" db="EMBL/GenBank/DDBJ databases">
        <authorList>
            <person name="Liu C."/>
            <person name="Sun Q."/>
        </authorList>
    </citation>
    <scope>NUCLEOTIDE SEQUENCE [LARGE SCALE GENOMIC DNA]</scope>
    <source>
        <strain evidence="5 6">NSJ-59</strain>
    </source>
</reference>
<name>A0ABR6VJV1_9FIRM</name>
<evidence type="ECO:0000256" key="3">
    <source>
        <dbReference type="ARBA" id="ARBA00023163"/>
    </source>
</evidence>
<dbReference type="EMBL" id="JACOGK010000030">
    <property type="protein sequence ID" value="MBC3537550.1"/>
    <property type="molecule type" value="Genomic_DNA"/>
</dbReference>
<dbReference type="InterPro" id="IPR036390">
    <property type="entry name" value="WH_DNA-bd_sf"/>
</dbReference>
<keyword evidence="1" id="KW-0805">Transcription regulation</keyword>
<dbReference type="InterPro" id="IPR002577">
    <property type="entry name" value="HTH_HxlR"/>
</dbReference>
<dbReference type="PANTHER" id="PTHR33204">
    <property type="entry name" value="TRANSCRIPTIONAL REGULATOR, MARR FAMILY"/>
    <property type="match status" value="1"/>
</dbReference>
<proteinExistence type="predicted"/>
<keyword evidence="2" id="KW-0238">DNA-binding</keyword>
<dbReference type="Pfam" id="PF01638">
    <property type="entry name" value="HxlR"/>
    <property type="match status" value="1"/>
</dbReference>
<dbReference type="Proteomes" id="UP000606870">
    <property type="component" value="Unassembled WGS sequence"/>
</dbReference>
<keyword evidence="6" id="KW-1185">Reference proteome</keyword>
<dbReference type="InterPro" id="IPR036388">
    <property type="entry name" value="WH-like_DNA-bd_sf"/>
</dbReference>
<evidence type="ECO:0000256" key="2">
    <source>
        <dbReference type="ARBA" id="ARBA00023125"/>
    </source>
</evidence>
<sequence length="113" mass="13108">MAFSATLAAQFSDCPLEYTANLLGGKWKIKLIWTIYEAKNIRFNQLKRELDGITDMMLTKILKELVAEDIICRTQFNEIPPHVEYSLTETGLKLVQSLSAIREWTKEQQEKKE</sequence>
<accession>A0ABR6VJV1</accession>
<organism evidence="5 6">
    <name type="scientific">Megasphaera hominis</name>
    <dbReference type="NCBI Taxonomy" id="159836"/>
    <lineage>
        <taxon>Bacteria</taxon>
        <taxon>Bacillati</taxon>
        <taxon>Bacillota</taxon>
        <taxon>Negativicutes</taxon>
        <taxon>Veillonellales</taxon>
        <taxon>Veillonellaceae</taxon>
        <taxon>Megasphaera</taxon>
    </lineage>
</organism>
<evidence type="ECO:0000259" key="4">
    <source>
        <dbReference type="PROSITE" id="PS51118"/>
    </source>
</evidence>
<dbReference type="PANTHER" id="PTHR33204:SF29">
    <property type="entry name" value="TRANSCRIPTIONAL REGULATOR"/>
    <property type="match status" value="1"/>
</dbReference>
<evidence type="ECO:0000313" key="5">
    <source>
        <dbReference type="EMBL" id="MBC3537550.1"/>
    </source>
</evidence>
<dbReference type="SUPFAM" id="SSF46785">
    <property type="entry name" value="Winged helix' DNA-binding domain"/>
    <property type="match status" value="1"/>
</dbReference>
<comment type="caution">
    <text evidence="5">The sequence shown here is derived from an EMBL/GenBank/DDBJ whole genome shotgun (WGS) entry which is preliminary data.</text>
</comment>
<evidence type="ECO:0000313" key="6">
    <source>
        <dbReference type="Proteomes" id="UP000606870"/>
    </source>
</evidence>
<feature type="domain" description="HTH hxlR-type" evidence="4">
    <location>
        <begin position="14"/>
        <end position="113"/>
    </location>
</feature>
<dbReference type="PROSITE" id="PS51118">
    <property type="entry name" value="HTH_HXLR"/>
    <property type="match status" value="1"/>
</dbReference>
<dbReference type="Gene3D" id="1.10.10.10">
    <property type="entry name" value="Winged helix-like DNA-binding domain superfamily/Winged helix DNA-binding domain"/>
    <property type="match status" value="1"/>
</dbReference>
<gene>
    <name evidence="5" type="ORF">H8J70_09825</name>
</gene>
<protein>
    <submittedName>
        <fullName evidence="5">Helix-turn-helix transcriptional regulator</fullName>
    </submittedName>
</protein>